<evidence type="ECO:0000313" key="4">
    <source>
        <dbReference type="Proteomes" id="UP000663869"/>
    </source>
</evidence>
<dbReference type="Proteomes" id="UP000663825">
    <property type="component" value="Unassembled WGS sequence"/>
</dbReference>
<dbReference type="EMBL" id="CAJNYD010001247">
    <property type="protein sequence ID" value="CAF3325930.1"/>
    <property type="molecule type" value="Genomic_DNA"/>
</dbReference>
<evidence type="ECO:0000313" key="2">
    <source>
        <dbReference type="EMBL" id="CAF3325930.1"/>
    </source>
</evidence>
<evidence type="ECO:0000313" key="1">
    <source>
        <dbReference type="EMBL" id="CAF3188337.1"/>
    </source>
</evidence>
<dbReference type="OrthoDB" id="10029713at2759"/>
<gene>
    <name evidence="3" type="ORF">FME351_LOCUS4915</name>
    <name evidence="2" type="ORF">LUA448_LOCUS10457</name>
    <name evidence="1" type="ORF">TIS948_LOCUS11782</name>
</gene>
<accession>A0A817WFV0</accession>
<dbReference type="Proteomes" id="UP000663869">
    <property type="component" value="Unassembled WGS sequence"/>
</dbReference>
<dbReference type="Proteomes" id="UP000663833">
    <property type="component" value="Unassembled WGS sequence"/>
</dbReference>
<organism evidence="3 4">
    <name type="scientific">Rotaria socialis</name>
    <dbReference type="NCBI Taxonomy" id="392032"/>
    <lineage>
        <taxon>Eukaryota</taxon>
        <taxon>Metazoa</taxon>
        <taxon>Spiralia</taxon>
        <taxon>Gnathifera</taxon>
        <taxon>Rotifera</taxon>
        <taxon>Eurotatoria</taxon>
        <taxon>Bdelloidea</taxon>
        <taxon>Philodinida</taxon>
        <taxon>Philodinidae</taxon>
        <taxon>Rotaria</taxon>
    </lineage>
</organism>
<evidence type="ECO:0000313" key="3">
    <source>
        <dbReference type="EMBL" id="CAF3355567.1"/>
    </source>
</evidence>
<proteinExistence type="predicted"/>
<protein>
    <submittedName>
        <fullName evidence="3">Uncharacterized protein</fullName>
    </submittedName>
</protein>
<dbReference type="EMBL" id="CAJNXB010001693">
    <property type="protein sequence ID" value="CAF3188337.1"/>
    <property type="molecule type" value="Genomic_DNA"/>
</dbReference>
<comment type="caution">
    <text evidence="3">The sequence shown here is derived from an EMBL/GenBank/DDBJ whole genome shotgun (WGS) entry which is preliminary data.</text>
</comment>
<reference evidence="3" key="1">
    <citation type="submission" date="2021-02" db="EMBL/GenBank/DDBJ databases">
        <authorList>
            <person name="Nowell W R."/>
        </authorList>
    </citation>
    <scope>NUCLEOTIDE SEQUENCE</scope>
</reference>
<name>A0A817WFV0_9BILA</name>
<dbReference type="AlphaFoldDB" id="A0A817WFV0"/>
<dbReference type="EMBL" id="CAJNYU010000384">
    <property type="protein sequence ID" value="CAF3355567.1"/>
    <property type="molecule type" value="Genomic_DNA"/>
</dbReference>
<sequence>MSSMNRSDEFKLIRNIPVRQLPVNRSGITLVWLENALSPSGNESQTRLHSFAHRCFIVYYSSISKCMKYFKQARSREYVIAILVHYPIETVQRIIYRLQQYRVIQTMLIIPTDSDEDNHLPITNDNLHIFRSQQSMFEVLEKRIEEIHTNSLNGGLFTTFYRKEKALKDVRDDLASFVWYHVFKGWYV</sequence>